<reference evidence="1 2" key="1">
    <citation type="submission" date="2023-09" db="EMBL/GenBank/DDBJ databases">
        <authorList>
            <person name="Qi X."/>
        </authorList>
    </citation>
    <scope>NUCLEOTIDE SEQUENCE [LARGE SCALE GENOMIC DNA]</scope>
    <source>
        <strain evidence="1 2">S1-1</strain>
    </source>
</reference>
<gene>
    <name evidence="1" type="ORF">RI844_13555</name>
</gene>
<protein>
    <submittedName>
        <fullName evidence="1">Uncharacterized protein</fullName>
    </submittedName>
</protein>
<dbReference type="Proteomes" id="UP001301442">
    <property type="component" value="Chromosome"/>
</dbReference>
<proteinExistence type="predicted"/>
<dbReference type="EMBL" id="CP136600">
    <property type="protein sequence ID" value="WOH36394.1"/>
    <property type="molecule type" value="Genomic_DNA"/>
</dbReference>
<dbReference type="SUPFAM" id="SSF82171">
    <property type="entry name" value="DPP6 N-terminal domain-like"/>
    <property type="match status" value="1"/>
</dbReference>
<name>A0ABZ0GKZ9_9GAMM</name>
<dbReference type="RefSeq" id="WP_348395207.1">
    <property type="nucleotide sequence ID" value="NZ_CP136600.1"/>
</dbReference>
<accession>A0ABZ0GKZ9</accession>
<sequence length="172" mass="19790">MDRICIAIVLLFSTITISGISYSKDKPPTIESRYLGEKPPALIPKLFDPKIVSPEGSFEGGTFSPDMKEFYFTRKNGKYKKRTFFVIRYENNRWGQESETDIRWPQFSADGNIMYVGKEYRQRTDTGWSEPKSPGVFLKEQAHGMSVSSNGTYYFLFLKKKITDMAILVIHA</sequence>
<evidence type="ECO:0000313" key="1">
    <source>
        <dbReference type="EMBL" id="WOH36394.1"/>
    </source>
</evidence>
<evidence type="ECO:0000313" key="2">
    <source>
        <dbReference type="Proteomes" id="UP001301442"/>
    </source>
</evidence>
<keyword evidence="2" id="KW-1185">Reference proteome</keyword>
<organism evidence="1 2">
    <name type="scientific">Thalassotalea fonticola</name>
    <dbReference type="NCBI Taxonomy" id="3065649"/>
    <lineage>
        <taxon>Bacteria</taxon>
        <taxon>Pseudomonadati</taxon>
        <taxon>Pseudomonadota</taxon>
        <taxon>Gammaproteobacteria</taxon>
        <taxon>Alteromonadales</taxon>
        <taxon>Colwelliaceae</taxon>
        <taxon>Thalassotalea</taxon>
    </lineage>
</organism>